<evidence type="ECO:0000313" key="4">
    <source>
        <dbReference type="Proteomes" id="UP001605989"/>
    </source>
</evidence>
<dbReference type="Proteomes" id="UP001605989">
    <property type="component" value="Unassembled WGS sequence"/>
</dbReference>
<evidence type="ECO:0000313" key="3">
    <source>
        <dbReference type="EMBL" id="MFG6273682.1"/>
    </source>
</evidence>
<dbReference type="Pfam" id="PF13531">
    <property type="entry name" value="SBP_bac_11"/>
    <property type="match status" value="1"/>
</dbReference>
<accession>A0ABW7DQN4</accession>
<reference evidence="3 4" key="1">
    <citation type="submission" date="2024-10" db="EMBL/GenBank/DDBJ databases">
        <authorList>
            <person name="Sang B.-I."/>
            <person name="Prabhaharan D."/>
        </authorList>
    </citation>
    <scope>NUCLEOTIDE SEQUENCE [LARGE SCALE GENOMIC DNA]</scope>
    <source>
        <strain evidence="3 4">MH</strain>
    </source>
</reference>
<dbReference type="RefSeq" id="WP_240937151.1">
    <property type="nucleotide sequence ID" value="NZ_JABAFG010000012.1"/>
</dbReference>
<dbReference type="EMBL" id="JBIEKR010000009">
    <property type="protein sequence ID" value="MFG6273682.1"/>
    <property type="molecule type" value="Genomic_DNA"/>
</dbReference>
<dbReference type="PANTHER" id="PTHR30006:SF2">
    <property type="entry name" value="ABC TRANSPORTER SUBSTRATE-BINDING PROTEIN"/>
    <property type="match status" value="1"/>
</dbReference>
<sequence>MDSGDFMKKYVPTLAIVLFVLAVLGFSNILLEKQQEEKAQDAYRAERHLVVYSDMPADVNSALARKFYRDTGLRVQIETRTDSELQSLADDAASDAGPDMVIASEPVLKDLQQASIFVPYASLATESVPYSFKDADGYWTGAWYDPMVFVVSKAYYERRGSELETWDDLLTDPNMVLAFPDLAATDMAGDFLCSYVEIAGTAEASRYFKALQPHIASYAKTMSPIVRRVAAGEADMGVASAMTVRQFLRDKAPVVMLYPQNGTSYWLYGRGTTKWCTDTELAPVFADWLLSRSALALLHQNTLFLTTASDVLPKELDGRNRYPVLFPVRKLYTDQGRKNVQDWWIKTIRFGKEP</sequence>
<dbReference type="SUPFAM" id="SSF53850">
    <property type="entry name" value="Periplasmic binding protein-like II"/>
    <property type="match status" value="1"/>
</dbReference>
<dbReference type="PANTHER" id="PTHR30006">
    <property type="entry name" value="THIAMINE-BINDING PERIPLASMIC PROTEIN-RELATED"/>
    <property type="match status" value="1"/>
</dbReference>
<feature type="transmembrane region" description="Helical" evidence="2">
    <location>
        <begin position="12"/>
        <end position="31"/>
    </location>
</feature>
<organism evidence="3 4">
    <name type="scientific">Megasphaera hexanoica</name>
    <dbReference type="NCBI Taxonomy" id="1675036"/>
    <lineage>
        <taxon>Bacteria</taxon>
        <taxon>Bacillati</taxon>
        <taxon>Bacillota</taxon>
        <taxon>Negativicutes</taxon>
        <taxon>Veillonellales</taxon>
        <taxon>Veillonellaceae</taxon>
        <taxon>Megasphaera</taxon>
    </lineage>
</organism>
<evidence type="ECO:0000256" key="1">
    <source>
        <dbReference type="ARBA" id="ARBA00022729"/>
    </source>
</evidence>
<gene>
    <name evidence="3" type="ORF">ACGTZG_10810</name>
</gene>
<comment type="caution">
    <text evidence="3">The sequence shown here is derived from an EMBL/GenBank/DDBJ whole genome shotgun (WGS) entry which is preliminary data.</text>
</comment>
<keyword evidence="2" id="KW-1133">Transmembrane helix</keyword>
<proteinExistence type="predicted"/>
<keyword evidence="2" id="KW-0472">Membrane</keyword>
<keyword evidence="4" id="KW-1185">Reference proteome</keyword>
<keyword evidence="2" id="KW-0812">Transmembrane</keyword>
<evidence type="ECO:0000256" key="2">
    <source>
        <dbReference type="SAM" id="Phobius"/>
    </source>
</evidence>
<keyword evidence="1" id="KW-0732">Signal</keyword>
<dbReference type="Gene3D" id="3.40.190.10">
    <property type="entry name" value="Periplasmic binding protein-like II"/>
    <property type="match status" value="2"/>
</dbReference>
<name>A0ABW7DQN4_9FIRM</name>
<protein>
    <submittedName>
        <fullName evidence="3">ABC transporter substrate-binding protein</fullName>
    </submittedName>
</protein>